<proteinExistence type="predicted"/>
<comment type="caution">
    <text evidence="2">The sequence shown here is derived from an EMBL/GenBank/DDBJ whole genome shotgun (WGS) entry which is preliminary data.</text>
</comment>
<keyword evidence="1" id="KW-0472">Membrane</keyword>
<keyword evidence="1" id="KW-1133">Transmembrane helix</keyword>
<feature type="transmembrane region" description="Helical" evidence="1">
    <location>
        <begin position="139"/>
        <end position="160"/>
    </location>
</feature>
<dbReference type="Proteomes" id="UP001646157">
    <property type="component" value="Unassembled WGS sequence"/>
</dbReference>
<sequence>MRKILFSIIIGMISLIILPSSSIAITKDPILQSIDSQLTEGNHYYRTDSVKLLDFKDLYLEVYSADGKTTTTEKIKVLFIQYQETRDTLFHFEKGDIFYYNLDKGVLLSPDMVGSNEEIKSFIDKHEENIKKHITTGSFILLFSLIVLCVFIIPLAAAIFHRNYPSSNT</sequence>
<dbReference type="EMBL" id="JAFBDZ010000007">
    <property type="protein sequence ID" value="MBM7588053.1"/>
    <property type="molecule type" value="Genomic_DNA"/>
</dbReference>
<keyword evidence="1" id="KW-0812">Transmembrane</keyword>
<reference evidence="2 3" key="1">
    <citation type="submission" date="2021-01" db="EMBL/GenBank/DDBJ databases">
        <title>Genomic Encyclopedia of Type Strains, Phase IV (KMG-IV): sequencing the most valuable type-strain genomes for metagenomic binning, comparative biology and taxonomic classification.</title>
        <authorList>
            <person name="Goeker M."/>
        </authorList>
    </citation>
    <scope>NUCLEOTIDE SEQUENCE [LARGE SCALE GENOMIC DNA]</scope>
    <source>
        <strain evidence="2 3">DSM 24834</strain>
    </source>
</reference>
<gene>
    <name evidence="2" type="ORF">JOC86_004628</name>
</gene>
<evidence type="ECO:0000313" key="2">
    <source>
        <dbReference type="EMBL" id="MBM7588053.1"/>
    </source>
</evidence>
<accession>A0ABS2NJR2</accession>
<keyword evidence="3" id="KW-1185">Reference proteome</keyword>
<evidence type="ECO:0000313" key="3">
    <source>
        <dbReference type="Proteomes" id="UP001646157"/>
    </source>
</evidence>
<organism evidence="2 3">
    <name type="scientific">Rossellomorea pakistanensis</name>
    <dbReference type="NCBI Taxonomy" id="992288"/>
    <lineage>
        <taxon>Bacteria</taxon>
        <taxon>Bacillati</taxon>
        <taxon>Bacillota</taxon>
        <taxon>Bacilli</taxon>
        <taxon>Bacillales</taxon>
        <taxon>Bacillaceae</taxon>
        <taxon>Rossellomorea</taxon>
    </lineage>
</organism>
<evidence type="ECO:0000256" key="1">
    <source>
        <dbReference type="SAM" id="Phobius"/>
    </source>
</evidence>
<protein>
    <submittedName>
        <fullName evidence="2">Uncharacterized protein</fullName>
    </submittedName>
</protein>
<dbReference type="RefSeq" id="WP_205175423.1">
    <property type="nucleotide sequence ID" value="NZ_JAFBDZ010000007.1"/>
</dbReference>
<name>A0ABS2NJR2_9BACI</name>